<feature type="region of interest" description="Disordered" evidence="1">
    <location>
        <begin position="1"/>
        <end position="47"/>
    </location>
</feature>
<proteinExistence type="predicted"/>
<protein>
    <submittedName>
        <fullName evidence="2">RCG54088</fullName>
    </submittedName>
</protein>
<reference evidence="2 3" key="1">
    <citation type="submission" date="2005-09" db="EMBL/GenBank/DDBJ databases">
        <authorList>
            <person name="Mural R.J."/>
            <person name="Li P.W."/>
            <person name="Adams M.D."/>
            <person name="Amanatides P.G."/>
            <person name="Baden-Tillson H."/>
            <person name="Barnstead M."/>
            <person name="Chin S.H."/>
            <person name="Dew I."/>
            <person name="Evans C.A."/>
            <person name="Ferriera S."/>
            <person name="Flanigan M."/>
            <person name="Fosler C."/>
            <person name="Glodek A."/>
            <person name="Gu Z."/>
            <person name="Holt R.A."/>
            <person name="Jennings D."/>
            <person name="Kraft C.L."/>
            <person name="Lu F."/>
            <person name="Nguyen T."/>
            <person name="Nusskern D.R."/>
            <person name="Pfannkoch C.M."/>
            <person name="Sitter C."/>
            <person name="Sutton G.G."/>
            <person name="Venter J.C."/>
            <person name="Wang Z."/>
            <person name="Woodage T."/>
            <person name="Zheng X.H."/>
            <person name="Zhong F."/>
        </authorList>
    </citation>
    <scope>NUCLEOTIDE SEQUENCE [LARGE SCALE GENOMIC DNA]</scope>
    <source>
        <strain>BN</strain>
        <strain evidence="3">Sprague-Dawley</strain>
    </source>
</reference>
<dbReference type="EMBL" id="CH473979">
    <property type="protein sequence ID" value="EDM07438.1"/>
    <property type="molecule type" value="Genomic_DNA"/>
</dbReference>
<evidence type="ECO:0000313" key="2">
    <source>
        <dbReference type="EMBL" id="EDM07438.1"/>
    </source>
</evidence>
<evidence type="ECO:0000313" key="3">
    <source>
        <dbReference type="Proteomes" id="UP000234681"/>
    </source>
</evidence>
<accession>A6JAU7</accession>
<feature type="compositionally biased region" description="Polar residues" evidence="1">
    <location>
        <begin position="1"/>
        <end position="12"/>
    </location>
</feature>
<sequence length="47" mass="5094">MDSRYYKQTRTGASRPRRLPETAPPQGTPTLRTVSCAPGTGCRGSAR</sequence>
<evidence type="ECO:0000256" key="1">
    <source>
        <dbReference type="SAM" id="MobiDB-lite"/>
    </source>
</evidence>
<organism evidence="2 3">
    <name type="scientific">Rattus norvegicus</name>
    <name type="common">Rat</name>
    <dbReference type="NCBI Taxonomy" id="10116"/>
    <lineage>
        <taxon>Eukaryota</taxon>
        <taxon>Metazoa</taxon>
        <taxon>Chordata</taxon>
        <taxon>Craniata</taxon>
        <taxon>Vertebrata</taxon>
        <taxon>Euteleostomi</taxon>
        <taxon>Mammalia</taxon>
        <taxon>Eutheria</taxon>
        <taxon>Euarchontoglires</taxon>
        <taxon>Glires</taxon>
        <taxon>Rodentia</taxon>
        <taxon>Myomorpha</taxon>
        <taxon>Muroidea</taxon>
        <taxon>Muridae</taxon>
        <taxon>Murinae</taxon>
        <taxon>Rattus</taxon>
    </lineage>
</organism>
<dbReference type="Proteomes" id="UP000234681">
    <property type="component" value="Chromosome 1"/>
</dbReference>
<dbReference type="AlphaFoldDB" id="A6JAU7"/>
<gene>
    <name evidence="2" type="ORF">rCG_54088</name>
</gene>
<name>A6JAU7_RAT</name>